<accession>F2E9G1</accession>
<organism evidence="1">
    <name type="scientific">Hordeum vulgare subsp. vulgare</name>
    <name type="common">Domesticated barley</name>
    <dbReference type="NCBI Taxonomy" id="112509"/>
    <lineage>
        <taxon>Eukaryota</taxon>
        <taxon>Viridiplantae</taxon>
        <taxon>Streptophyta</taxon>
        <taxon>Embryophyta</taxon>
        <taxon>Tracheophyta</taxon>
        <taxon>Spermatophyta</taxon>
        <taxon>Magnoliopsida</taxon>
        <taxon>Liliopsida</taxon>
        <taxon>Poales</taxon>
        <taxon>Poaceae</taxon>
        <taxon>BOP clade</taxon>
        <taxon>Pooideae</taxon>
        <taxon>Triticodae</taxon>
        <taxon>Triticeae</taxon>
        <taxon>Hordeinae</taxon>
        <taxon>Hordeum</taxon>
    </lineage>
</organism>
<protein>
    <submittedName>
        <fullName evidence="1">Predicted protein</fullName>
    </submittedName>
</protein>
<dbReference type="EMBL" id="AK372786">
    <property type="protein sequence ID" value="BAK03983.1"/>
    <property type="molecule type" value="mRNA"/>
</dbReference>
<reference evidence="1" key="1">
    <citation type="journal article" date="2011" name="Plant Physiol.">
        <title>Comprehensive sequence analysis of 24,783 barley full-length cDNAs derived from 12 clone libraries.</title>
        <authorList>
            <person name="Matsumoto T."/>
            <person name="Tanaka T."/>
            <person name="Sakai H."/>
            <person name="Amano N."/>
            <person name="Kanamori H."/>
            <person name="Kurita K."/>
            <person name="Kikuta A."/>
            <person name="Kamiya K."/>
            <person name="Yamamoto M."/>
            <person name="Ikawa H."/>
            <person name="Fujii N."/>
            <person name="Hori K."/>
            <person name="Itoh T."/>
            <person name="Sato K."/>
        </authorList>
    </citation>
    <scope>NUCLEOTIDE SEQUENCE</scope>
    <source>
        <tissue evidence="1">Seed</tissue>
    </source>
</reference>
<proteinExistence type="evidence at transcript level"/>
<evidence type="ECO:0000313" key="1">
    <source>
        <dbReference type="EMBL" id="BAK03983.1"/>
    </source>
</evidence>
<dbReference type="AlphaFoldDB" id="F2E9G1"/>
<sequence>MGTCSAGTYCRWPQSCLGVGLAMGTRPRLGGRGARRRWPRVGQHAEPCPSLSAFELCARSKRSGCGGDESASASICCTPARRRLFPLCPRQRRGCWVKWVPGEVIAVAHLILFLSNGGPVMQFK</sequence>
<name>F2E9G1_HORVV</name>